<dbReference type="InterPro" id="IPR016164">
    <property type="entry name" value="FAD-linked_Oxase-like_C"/>
</dbReference>
<dbReference type="InterPro" id="IPR016167">
    <property type="entry name" value="FAD-bd_PCMH_sub1"/>
</dbReference>
<evidence type="ECO:0000256" key="4">
    <source>
        <dbReference type="ARBA" id="ARBA00023002"/>
    </source>
</evidence>
<comment type="caution">
    <text evidence="6">The sequence shown here is derived from an EMBL/GenBank/DDBJ whole genome shotgun (WGS) entry which is preliminary data.</text>
</comment>
<dbReference type="InterPro" id="IPR016171">
    <property type="entry name" value="Vanillyl_alc_oxidase_C-sub2"/>
</dbReference>
<dbReference type="SUPFAM" id="SSF56176">
    <property type="entry name" value="FAD-binding/transporter-associated domain-like"/>
    <property type="match status" value="1"/>
</dbReference>
<name>A0A930UJ05_9GAMM</name>
<dbReference type="Gene3D" id="1.10.45.10">
    <property type="entry name" value="Vanillyl-alcohol Oxidase, Chain A, domain 4"/>
    <property type="match status" value="1"/>
</dbReference>
<dbReference type="PANTHER" id="PTHR42934:SF1">
    <property type="entry name" value="GLYCOLATE OXIDASE SUBUNIT GLCD"/>
    <property type="match status" value="1"/>
</dbReference>
<keyword evidence="2" id="KW-0285">Flavoprotein</keyword>
<dbReference type="AlphaFoldDB" id="A0A930UJ05"/>
<keyword evidence="7" id="KW-1185">Reference proteome</keyword>
<dbReference type="Gene3D" id="3.30.43.10">
    <property type="entry name" value="Uridine Diphospho-n-acetylenolpyruvylglucosamine Reductase, domain 2"/>
    <property type="match status" value="1"/>
</dbReference>
<dbReference type="InterPro" id="IPR016166">
    <property type="entry name" value="FAD-bd_PCMH"/>
</dbReference>
<dbReference type="Pfam" id="PF01565">
    <property type="entry name" value="FAD_binding_4"/>
    <property type="match status" value="1"/>
</dbReference>
<proteinExistence type="predicted"/>
<dbReference type="InterPro" id="IPR004113">
    <property type="entry name" value="FAD-bd_oxidored_4_C"/>
</dbReference>
<dbReference type="InterPro" id="IPR051914">
    <property type="entry name" value="FAD-linked_OxidoTrans_Type4"/>
</dbReference>
<reference evidence="6" key="1">
    <citation type="submission" date="2020-10" db="EMBL/GenBank/DDBJ databases">
        <title>An improved Amphimedon queenslandica hologenome assembly reveals how three proteobacterial symbionts can extend the metabolic phenotypic of their marine sponge host.</title>
        <authorList>
            <person name="Degnan B."/>
            <person name="Degnan S."/>
            <person name="Xiang X."/>
        </authorList>
    </citation>
    <scope>NUCLEOTIDE SEQUENCE</scope>
    <source>
        <strain evidence="6">AqS2</strain>
    </source>
</reference>
<keyword evidence="3" id="KW-0274">FAD</keyword>
<protein>
    <submittedName>
        <fullName evidence="6">FAD-binding protein</fullName>
    </submittedName>
</protein>
<evidence type="ECO:0000256" key="2">
    <source>
        <dbReference type="ARBA" id="ARBA00022630"/>
    </source>
</evidence>
<dbReference type="Gene3D" id="3.30.465.10">
    <property type="match status" value="1"/>
</dbReference>
<evidence type="ECO:0000256" key="3">
    <source>
        <dbReference type="ARBA" id="ARBA00022827"/>
    </source>
</evidence>
<dbReference type="SUPFAM" id="SSF55103">
    <property type="entry name" value="FAD-linked oxidases, C-terminal domain"/>
    <property type="match status" value="1"/>
</dbReference>
<dbReference type="PROSITE" id="PS51387">
    <property type="entry name" value="FAD_PCMH"/>
    <property type="match status" value="1"/>
</dbReference>
<dbReference type="Gene3D" id="3.30.70.2190">
    <property type="match status" value="1"/>
</dbReference>
<evidence type="ECO:0000259" key="5">
    <source>
        <dbReference type="PROSITE" id="PS51387"/>
    </source>
</evidence>
<dbReference type="PANTHER" id="PTHR42934">
    <property type="entry name" value="GLYCOLATE OXIDASE SUBUNIT GLCD"/>
    <property type="match status" value="1"/>
</dbReference>
<dbReference type="InterPro" id="IPR006094">
    <property type="entry name" value="Oxid_FAD_bind_N"/>
</dbReference>
<gene>
    <name evidence="6" type="ORF">ISN26_07070</name>
</gene>
<dbReference type="EMBL" id="JADHEI010000052">
    <property type="protein sequence ID" value="MBF2735812.1"/>
    <property type="molecule type" value="Genomic_DNA"/>
</dbReference>
<feature type="domain" description="FAD-binding PCMH-type" evidence="5">
    <location>
        <begin position="2"/>
        <end position="177"/>
    </location>
</feature>
<dbReference type="InterPro" id="IPR016169">
    <property type="entry name" value="FAD-bd_PCMH_sub2"/>
</dbReference>
<dbReference type="GO" id="GO:0016491">
    <property type="term" value="F:oxidoreductase activity"/>
    <property type="evidence" value="ECO:0007669"/>
    <property type="project" value="UniProtKB-KW"/>
</dbReference>
<comment type="cofactor">
    <cofactor evidence="1">
        <name>FAD</name>
        <dbReference type="ChEBI" id="CHEBI:57692"/>
    </cofactor>
</comment>
<evidence type="ECO:0000256" key="1">
    <source>
        <dbReference type="ARBA" id="ARBA00001974"/>
    </source>
</evidence>
<keyword evidence="4" id="KW-0560">Oxidoreductase</keyword>
<sequence>MYQRLPAAVALPADAAQVAAILKICHRLQVPVVTRGAGTGLSGGALPHEDGVLMVTAKMRDIVRIDPLARTAVVQPGVRNLAVSDAAARYGLFYPPDPSSQVACTIGGNVAENSGGVRCLKYGLTVHNVVALRCLTAAGEEFEVSAADAGYDLLALLHGSEGMLAVVLEATVALAALPEARATMLCAFDSYQAGGDAIAAIVAAGVVPAGLEMMDGFAVEVVEEFLGLGYPKDAALVLICETDGLAEDARGQLAQVERICAGFGARDVRIAADDAERERMWRGRKAALPAVGRRATDYYCIDGTIPRHELGATLEKISELSKKHGLPCANVFHAGDGNLHPLIMFHAGDEDEARRARDFGSEILAACVAAGGTVTGEHGVGVEKLNEMCLQFKEEELAMFHGVKEAFDPAGLLNPGKAIPTLQRCAEFGMMHVHDGQLAHPELERF</sequence>
<dbReference type="GO" id="GO:0071949">
    <property type="term" value="F:FAD binding"/>
    <property type="evidence" value="ECO:0007669"/>
    <property type="project" value="InterPro"/>
</dbReference>
<evidence type="ECO:0000313" key="7">
    <source>
        <dbReference type="Proteomes" id="UP000604381"/>
    </source>
</evidence>
<evidence type="ECO:0000313" key="6">
    <source>
        <dbReference type="EMBL" id="MBF2735812.1"/>
    </source>
</evidence>
<organism evidence="6 7">
    <name type="scientific">Candidatus Amphirhobacter heronislandensis</name>
    <dbReference type="NCBI Taxonomy" id="1732024"/>
    <lineage>
        <taxon>Bacteria</taxon>
        <taxon>Pseudomonadati</taxon>
        <taxon>Pseudomonadota</taxon>
        <taxon>Gammaproteobacteria</taxon>
        <taxon>Candidatus Tethybacterales</taxon>
        <taxon>Candidatus Tethybacteraceae</taxon>
        <taxon>Candidatus Amphirhobacter</taxon>
    </lineage>
</organism>
<dbReference type="InterPro" id="IPR036318">
    <property type="entry name" value="FAD-bd_PCMH-like_sf"/>
</dbReference>
<dbReference type="Pfam" id="PF02913">
    <property type="entry name" value="FAD-oxidase_C"/>
    <property type="match status" value="1"/>
</dbReference>
<dbReference type="Gene3D" id="3.30.70.2740">
    <property type="match status" value="1"/>
</dbReference>
<dbReference type="Proteomes" id="UP000604381">
    <property type="component" value="Unassembled WGS sequence"/>
</dbReference>
<accession>A0A930UJ05</accession>